<dbReference type="Gene3D" id="3.30.465.10">
    <property type="match status" value="1"/>
</dbReference>
<keyword evidence="4" id="KW-0560">Oxidoreductase</keyword>
<dbReference type="InterPro" id="IPR016169">
    <property type="entry name" value="FAD-bd_PCMH_sub2"/>
</dbReference>
<comment type="caution">
    <text evidence="6">The sequence shown here is derived from an EMBL/GenBank/DDBJ whole genome shotgun (WGS) entry which is preliminary data.</text>
</comment>
<protein>
    <submittedName>
        <fullName evidence="6">Fad binding domain-containing protein</fullName>
    </submittedName>
</protein>
<dbReference type="PANTHER" id="PTHR42973">
    <property type="entry name" value="BINDING OXIDOREDUCTASE, PUTATIVE (AFU_ORTHOLOGUE AFUA_1G17690)-RELATED"/>
    <property type="match status" value="1"/>
</dbReference>
<evidence type="ECO:0000256" key="2">
    <source>
        <dbReference type="ARBA" id="ARBA00022630"/>
    </source>
</evidence>
<name>A0A167BDD1_COLIC</name>
<keyword evidence="7" id="KW-1185">Reference proteome</keyword>
<evidence type="ECO:0000313" key="6">
    <source>
        <dbReference type="EMBL" id="KZL81184.1"/>
    </source>
</evidence>
<evidence type="ECO:0000256" key="3">
    <source>
        <dbReference type="ARBA" id="ARBA00022827"/>
    </source>
</evidence>
<evidence type="ECO:0000259" key="5">
    <source>
        <dbReference type="PROSITE" id="PS51387"/>
    </source>
</evidence>
<evidence type="ECO:0000256" key="4">
    <source>
        <dbReference type="ARBA" id="ARBA00023002"/>
    </source>
</evidence>
<dbReference type="Pfam" id="PF01565">
    <property type="entry name" value="FAD_binding_4"/>
    <property type="match status" value="1"/>
</dbReference>
<sequence length="434" mass="46552">MFRFLDATCGFDALGAAASLGLYTQALAQLNTTLTGFKGCDALLDAGLGDILSFPADAAYAGSTLTYYSSENRRLRPYCIVQCRSTEYVSIAVKALSRVSGTGPWDIAVRSGGHSDYDNNAINKGITIDLTYLNSTELVKSSCLNGTATWVGQSTLTKNVAQIRLTVRWGEVMMTLEPYNLGVTGGRSGHVGAGALLVPGGASYHTQLYGLSCDNVIGYEVVLADGTIVEANSEENADLFKALKGGGSNSGVVTRFDLRPLYSIDTGNPDHEFLVYHSDSDDLAIMAMAVSTDGNESSPTFAAFDNITLTPDIVNKAADIFVILTQDNILGFDKNLSVDSILFEARSTLTAADAGYGGIVQSKMGKAIEELRRYSASLDGHSTYIYMNYANPEQDVIGSYGADNVKFLKETATKYDPTGFFQYRMPGGWKVSRV</sequence>
<dbReference type="InterPro" id="IPR006094">
    <property type="entry name" value="Oxid_FAD_bind_N"/>
</dbReference>
<keyword evidence="3" id="KW-0274">FAD</keyword>
<dbReference type="InterPro" id="IPR050416">
    <property type="entry name" value="FAD-linked_Oxidoreductase"/>
</dbReference>
<evidence type="ECO:0000256" key="1">
    <source>
        <dbReference type="ARBA" id="ARBA00005466"/>
    </source>
</evidence>
<reference evidence="6 7" key="1">
    <citation type="submission" date="2015-06" db="EMBL/GenBank/DDBJ databases">
        <title>Survival trade-offs in plant roots during colonization by closely related pathogenic and mutualistic fungi.</title>
        <authorList>
            <person name="Hacquard S."/>
            <person name="Kracher B."/>
            <person name="Hiruma K."/>
            <person name="Weinman A."/>
            <person name="Muench P."/>
            <person name="Garrido Oter R."/>
            <person name="Ver Loren van Themaat E."/>
            <person name="Dallerey J.-F."/>
            <person name="Damm U."/>
            <person name="Henrissat B."/>
            <person name="Lespinet O."/>
            <person name="Thon M."/>
            <person name="Kemen E."/>
            <person name="McHardy A.C."/>
            <person name="Schulze-Lefert P."/>
            <person name="O'Connell R.J."/>
        </authorList>
    </citation>
    <scope>NUCLEOTIDE SEQUENCE [LARGE SCALE GENOMIC DNA]</scope>
    <source>
        <strain evidence="6 7">MAFF 238704</strain>
    </source>
</reference>
<dbReference type="InterPro" id="IPR016166">
    <property type="entry name" value="FAD-bd_PCMH"/>
</dbReference>
<dbReference type="PROSITE" id="PS51387">
    <property type="entry name" value="FAD_PCMH"/>
    <property type="match status" value="1"/>
</dbReference>
<comment type="similarity">
    <text evidence="1">Belongs to the oxygen-dependent FAD-linked oxidoreductase family.</text>
</comment>
<organism evidence="6 7">
    <name type="scientific">Colletotrichum incanum</name>
    <name type="common">Soybean anthracnose fungus</name>
    <dbReference type="NCBI Taxonomy" id="1573173"/>
    <lineage>
        <taxon>Eukaryota</taxon>
        <taxon>Fungi</taxon>
        <taxon>Dikarya</taxon>
        <taxon>Ascomycota</taxon>
        <taxon>Pezizomycotina</taxon>
        <taxon>Sordariomycetes</taxon>
        <taxon>Hypocreomycetidae</taxon>
        <taxon>Glomerellales</taxon>
        <taxon>Glomerellaceae</taxon>
        <taxon>Colletotrichum</taxon>
        <taxon>Colletotrichum spaethianum species complex</taxon>
    </lineage>
</organism>
<accession>A0A167BDD1</accession>
<feature type="domain" description="FAD-binding PCMH-type" evidence="5">
    <location>
        <begin position="73"/>
        <end position="263"/>
    </location>
</feature>
<evidence type="ECO:0000313" key="7">
    <source>
        <dbReference type="Proteomes" id="UP000076584"/>
    </source>
</evidence>
<dbReference type="SUPFAM" id="SSF56176">
    <property type="entry name" value="FAD-binding/transporter-associated domain-like"/>
    <property type="match status" value="1"/>
</dbReference>
<dbReference type="PANTHER" id="PTHR42973:SF54">
    <property type="entry name" value="FAD-BINDING PCMH-TYPE DOMAIN-CONTAINING PROTEIN"/>
    <property type="match status" value="1"/>
</dbReference>
<dbReference type="STRING" id="1573173.A0A167BDD1"/>
<dbReference type="GO" id="GO:0071949">
    <property type="term" value="F:FAD binding"/>
    <property type="evidence" value="ECO:0007669"/>
    <property type="project" value="InterPro"/>
</dbReference>
<dbReference type="AlphaFoldDB" id="A0A167BDD1"/>
<proteinExistence type="inferred from homology"/>
<dbReference type="GO" id="GO:0016491">
    <property type="term" value="F:oxidoreductase activity"/>
    <property type="evidence" value="ECO:0007669"/>
    <property type="project" value="UniProtKB-KW"/>
</dbReference>
<dbReference type="InterPro" id="IPR036318">
    <property type="entry name" value="FAD-bd_PCMH-like_sf"/>
</dbReference>
<dbReference type="Proteomes" id="UP000076584">
    <property type="component" value="Unassembled WGS sequence"/>
</dbReference>
<dbReference type="EMBL" id="LFIW01001728">
    <property type="protein sequence ID" value="KZL81184.1"/>
    <property type="molecule type" value="Genomic_DNA"/>
</dbReference>
<gene>
    <name evidence="6" type="ORF">CI238_08678</name>
</gene>
<keyword evidence="2" id="KW-0285">Flavoprotein</keyword>